<proteinExistence type="predicted"/>
<dbReference type="AlphaFoldDB" id="A9B5T8"/>
<dbReference type="STRING" id="316274.Haur_1678"/>
<dbReference type="EMBL" id="CP000875">
    <property type="protein sequence ID" value="ABX04321.1"/>
    <property type="molecule type" value="Genomic_DNA"/>
</dbReference>
<dbReference type="KEGG" id="hau:Haur_1678"/>
<evidence type="ECO:0000313" key="1">
    <source>
        <dbReference type="EMBL" id="ABX04321.1"/>
    </source>
</evidence>
<name>A9B5T8_HERA2</name>
<dbReference type="InParanoid" id="A9B5T8"/>
<accession>A9B5T8</accession>
<organism evidence="1 2">
    <name type="scientific">Herpetosiphon aurantiacus (strain ATCC 23779 / DSM 785 / 114-95)</name>
    <dbReference type="NCBI Taxonomy" id="316274"/>
    <lineage>
        <taxon>Bacteria</taxon>
        <taxon>Bacillati</taxon>
        <taxon>Chloroflexota</taxon>
        <taxon>Chloroflexia</taxon>
        <taxon>Herpetosiphonales</taxon>
        <taxon>Herpetosiphonaceae</taxon>
        <taxon>Herpetosiphon</taxon>
    </lineage>
</organism>
<dbReference type="Proteomes" id="UP000000787">
    <property type="component" value="Chromosome"/>
</dbReference>
<keyword evidence="2" id="KW-1185">Reference proteome</keyword>
<sequence>MKLINPTLPLFQKRAFEYFPQQLLYRIALYPGQHVRQLSLWMQKWLPVAPTYEVVQQAVTACLEWFLDHGDIQREFGASYRCMPAYVIGASSLNQPKLVIYGDPRIDQELKRRSFSLVQRLIYQHTHSPYPCGYERRVIGLDSANHQLIKQTLPWLELATLTQALPSIAELEVPDPQKARALTVEGVFEIYDPQFAQQPFYQAWRLKEQTNRRLNCLVRWRPTVDSPAYLTRYYYQHYPDALSALEYDYAVLWRWKIDAQTFPRQARWVEKLAHLQIPKGLPAQYWQWLQFLITEQPSADGDYWRLKLPLELCDEVRDVLTTRLGIQWRTTINQA</sequence>
<dbReference type="BioCyc" id="HAUR316274:GHYA-1702-MONOMER"/>
<evidence type="ECO:0000313" key="2">
    <source>
        <dbReference type="Proteomes" id="UP000000787"/>
    </source>
</evidence>
<protein>
    <submittedName>
        <fullName evidence="1">Uncharacterized protein</fullName>
    </submittedName>
</protein>
<dbReference type="HOGENOM" id="CLU_828390_0_0_0"/>
<reference evidence="1 2" key="1">
    <citation type="journal article" date="2011" name="Stand. Genomic Sci.">
        <title>Complete genome sequence of the filamentous gliding predatory bacterium Herpetosiphon aurantiacus type strain (114-95(T)).</title>
        <authorList>
            <person name="Kiss H."/>
            <person name="Nett M."/>
            <person name="Domin N."/>
            <person name="Martin K."/>
            <person name="Maresca J.A."/>
            <person name="Copeland A."/>
            <person name="Lapidus A."/>
            <person name="Lucas S."/>
            <person name="Berry K.W."/>
            <person name="Glavina Del Rio T."/>
            <person name="Dalin E."/>
            <person name="Tice H."/>
            <person name="Pitluck S."/>
            <person name="Richardson P."/>
            <person name="Bruce D."/>
            <person name="Goodwin L."/>
            <person name="Han C."/>
            <person name="Detter J.C."/>
            <person name="Schmutz J."/>
            <person name="Brettin T."/>
            <person name="Land M."/>
            <person name="Hauser L."/>
            <person name="Kyrpides N.C."/>
            <person name="Ivanova N."/>
            <person name="Goker M."/>
            <person name="Woyke T."/>
            <person name="Klenk H.P."/>
            <person name="Bryant D.A."/>
        </authorList>
    </citation>
    <scope>NUCLEOTIDE SEQUENCE [LARGE SCALE GENOMIC DNA]</scope>
    <source>
        <strain evidence="2">ATCC 23779 / DSM 785 / 114-95</strain>
    </source>
</reference>
<gene>
    <name evidence="1" type="ordered locus">Haur_1678</name>
</gene>